<comment type="caution">
    <text evidence="4">The sequence shown here is derived from an EMBL/GenBank/DDBJ whole genome shotgun (WGS) entry which is preliminary data.</text>
</comment>
<keyword evidence="1" id="KW-1015">Disulfide bond</keyword>
<reference evidence="4 5" key="1">
    <citation type="journal article" date="2017" name="Gigascience">
        <title>Draft genome of the honey bee ectoparasitic mite, Tropilaelaps mercedesae, is shaped by the parasitic life history.</title>
        <authorList>
            <person name="Dong X."/>
            <person name="Armstrong S.D."/>
            <person name="Xia D."/>
            <person name="Makepeace B.L."/>
            <person name="Darby A.C."/>
            <person name="Kadowaki T."/>
        </authorList>
    </citation>
    <scope>NUCLEOTIDE SEQUENCE [LARGE SCALE GENOMIC DNA]</scope>
    <source>
        <strain evidence="4">Wuxi-XJTLU</strain>
    </source>
</reference>
<evidence type="ECO:0000259" key="3">
    <source>
        <dbReference type="PROSITE" id="PS01180"/>
    </source>
</evidence>
<dbReference type="InterPro" id="IPR035914">
    <property type="entry name" value="Sperma_CUB_dom_sf"/>
</dbReference>
<dbReference type="OrthoDB" id="6419766at2759"/>
<sequence>MAPVAQVGDLLCDCLPAQLPAIADSHPSRSSCDYDYVEVTGGIRHPPGLLDSSGGRICGNWNERIKLLRFMAPRNIQITFVSDFSHAFKGFKAEVLIVNDDDEDLNGHPERRCESGDYKFHGGHCYLVGGMPQ</sequence>
<dbReference type="EMBL" id="MNPL01004868">
    <property type="protein sequence ID" value="OQR76396.1"/>
    <property type="molecule type" value="Genomic_DNA"/>
</dbReference>
<dbReference type="InParanoid" id="A0A1V9XSB7"/>
<evidence type="ECO:0000256" key="1">
    <source>
        <dbReference type="ARBA" id="ARBA00023157"/>
    </source>
</evidence>
<evidence type="ECO:0000313" key="4">
    <source>
        <dbReference type="EMBL" id="OQR76396.1"/>
    </source>
</evidence>
<dbReference type="InterPro" id="IPR000859">
    <property type="entry name" value="CUB_dom"/>
</dbReference>
<organism evidence="4 5">
    <name type="scientific">Tropilaelaps mercedesae</name>
    <dbReference type="NCBI Taxonomy" id="418985"/>
    <lineage>
        <taxon>Eukaryota</taxon>
        <taxon>Metazoa</taxon>
        <taxon>Ecdysozoa</taxon>
        <taxon>Arthropoda</taxon>
        <taxon>Chelicerata</taxon>
        <taxon>Arachnida</taxon>
        <taxon>Acari</taxon>
        <taxon>Parasitiformes</taxon>
        <taxon>Mesostigmata</taxon>
        <taxon>Gamasina</taxon>
        <taxon>Dermanyssoidea</taxon>
        <taxon>Laelapidae</taxon>
        <taxon>Tropilaelaps</taxon>
    </lineage>
</organism>
<evidence type="ECO:0000313" key="5">
    <source>
        <dbReference type="Proteomes" id="UP000192247"/>
    </source>
</evidence>
<name>A0A1V9XSB7_9ACAR</name>
<gene>
    <name evidence="4" type="ORF">BIW11_07809</name>
</gene>
<keyword evidence="5" id="KW-1185">Reference proteome</keyword>
<feature type="non-terminal residue" evidence="4">
    <location>
        <position position="133"/>
    </location>
</feature>
<feature type="domain" description="CUB" evidence="3">
    <location>
        <begin position="24"/>
        <end position="98"/>
    </location>
</feature>
<dbReference type="STRING" id="418985.A0A1V9XSB7"/>
<protein>
    <recommendedName>
        <fullName evidence="3">CUB domain-containing protein</fullName>
    </recommendedName>
</protein>
<proteinExistence type="predicted"/>
<dbReference type="SUPFAM" id="SSF49854">
    <property type="entry name" value="Spermadhesin, CUB domain"/>
    <property type="match status" value="1"/>
</dbReference>
<comment type="caution">
    <text evidence="2">Lacks conserved residue(s) required for the propagation of feature annotation.</text>
</comment>
<dbReference type="PROSITE" id="PS01180">
    <property type="entry name" value="CUB"/>
    <property type="match status" value="1"/>
</dbReference>
<evidence type="ECO:0000256" key="2">
    <source>
        <dbReference type="PROSITE-ProRule" id="PRU00059"/>
    </source>
</evidence>
<dbReference type="Gene3D" id="2.60.120.290">
    <property type="entry name" value="Spermadhesin, CUB domain"/>
    <property type="match status" value="1"/>
</dbReference>
<dbReference type="AlphaFoldDB" id="A0A1V9XSB7"/>
<dbReference type="Proteomes" id="UP000192247">
    <property type="component" value="Unassembled WGS sequence"/>
</dbReference>
<accession>A0A1V9XSB7</accession>